<dbReference type="Proteomes" id="UP001460270">
    <property type="component" value="Unassembled WGS sequence"/>
</dbReference>
<dbReference type="PRINTS" id="PR00237">
    <property type="entry name" value="GPCRRHODOPSN"/>
</dbReference>
<gene>
    <name evidence="12" type="ORF">WMY93_005457</name>
</gene>
<dbReference type="InterPro" id="IPR017452">
    <property type="entry name" value="GPCR_Rhodpsn_7TM"/>
</dbReference>
<feature type="transmembrane region" description="Helical" evidence="10">
    <location>
        <begin position="128"/>
        <end position="148"/>
    </location>
</feature>
<dbReference type="GO" id="GO:0004930">
    <property type="term" value="F:G protein-coupled receptor activity"/>
    <property type="evidence" value="ECO:0007669"/>
    <property type="project" value="UniProtKB-KW"/>
</dbReference>
<evidence type="ECO:0000256" key="1">
    <source>
        <dbReference type="ARBA" id="ARBA00004141"/>
    </source>
</evidence>
<dbReference type="Gene3D" id="1.20.1070.10">
    <property type="entry name" value="Rhodopsin 7-helix transmembrane proteins"/>
    <property type="match status" value="2"/>
</dbReference>
<keyword evidence="7 8" id="KW-0807">Transducer</keyword>
<feature type="transmembrane region" description="Helical" evidence="10">
    <location>
        <begin position="168"/>
        <end position="190"/>
    </location>
</feature>
<dbReference type="PANTHER" id="PTHR45695:SF36">
    <property type="entry name" value="G-PROTEIN COUPLED RECEPTORS FAMILY 1 PROFILE DOMAIN-CONTAINING PROTEIN"/>
    <property type="match status" value="1"/>
</dbReference>
<keyword evidence="4 8" id="KW-0297">G-protein coupled receptor</keyword>
<dbReference type="PANTHER" id="PTHR45695">
    <property type="entry name" value="LEUCOKININ RECEPTOR-RELATED"/>
    <property type="match status" value="1"/>
</dbReference>
<dbReference type="PROSITE" id="PS50262">
    <property type="entry name" value="G_PROTEIN_RECEP_F1_2"/>
    <property type="match status" value="1"/>
</dbReference>
<feature type="region of interest" description="Disordered" evidence="9">
    <location>
        <begin position="473"/>
        <end position="494"/>
    </location>
</feature>
<keyword evidence="2 8" id="KW-0812">Transmembrane</keyword>
<evidence type="ECO:0000256" key="9">
    <source>
        <dbReference type="SAM" id="MobiDB-lite"/>
    </source>
</evidence>
<evidence type="ECO:0000256" key="8">
    <source>
        <dbReference type="RuleBase" id="RU000688"/>
    </source>
</evidence>
<dbReference type="Pfam" id="PF00001">
    <property type="entry name" value="7tm_1"/>
    <property type="match status" value="2"/>
</dbReference>
<evidence type="ECO:0000256" key="7">
    <source>
        <dbReference type="ARBA" id="ARBA00023224"/>
    </source>
</evidence>
<evidence type="ECO:0000256" key="5">
    <source>
        <dbReference type="ARBA" id="ARBA00023136"/>
    </source>
</evidence>
<evidence type="ECO:0000256" key="6">
    <source>
        <dbReference type="ARBA" id="ARBA00023170"/>
    </source>
</evidence>
<protein>
    <recommendedName>
        <fullName evidence="11">G-protein coupled receptors family 1 profile domain-containing protein</fullName>
    </recommendedName>
</protein>
<comment type="caution">
    <text evidence="12">The sequence shown here is derived from an EMBL/GenBank/DDBJ whole genome shotgun (WGS) entry which is preliminary data.</text>
</comment>
<dbReference type="GO" id="GO:0005886">
    <property type="term" value="C:plasma membrane"/>
    <property type="evidence" value="ECO:0007669"/>
    <property type="project" value="TreeGrafter"/>
</dbReference>
<evidence type="ECO:0000313" key="12">
    <source>
        <dbReference type="EMBL" id="KAK7929062.1"/>
    </source>
</evidence>
<feature type="domain" description="G-protein coupled receptors family 1 profile" evidence="11">
    <location>
        <begin position="103"/>
        <end position="351"/>
    </location>
</feature>
<dbReference type="AlphaFoldDB" id="A0AAW0PH57"/>
<dbReference type="SUPFAM" id="SSF81321">
    <property type="entry name" value="Family A G protein-coupled receptor-like"/>
    <property type="match status" value="1"/>
</dbReference>
<evidence type="ECO:0000313" key="13">
    <source>
        <dbReference type="Proteomes" id="UP001460270"/>
    </source>
</evidence>
<keyword evidence="13" id="KW-1185">Reference proteome</keyword>
<evidence type="ECO:0000256" key="10">
    <source>
        <dbReference type="SAM" id="Phobius"/>
    </source>
</evidence>
<organism evidence="12 13">
    <name type="scientific">Mugilogobius chulae</name>
    <name type="common">yellowstripe goby</name>
    <dbReference type="NCBI Taxonomy" id="88201"/>
    <lineage>
        <taxon>Eukaryota</taxon>
        <taxon>Metazoa</taxon>
        <taxon>Chordata</taxon>
        <taxon>Craniata</taxon>
        <taxon>Vertebrata</taxon>
        <taxon>Euteleostomi</taxon>
        <taxon>Actinopterygii</taxon>
        <taxon>Neopterygii</taxon>
        <taxon>Teleostei</taxon>
        <taxon>Neoteleostei</taxon>
        <taxon>Acanthomorphata</taxon>
        <taxon>Gobiaria</taxon>
        <taxon>Gobiiformes</taxon>
        <taxon>Gobioidei</taxon>
        <taxon>Gobiidae</taxon>
        <taxon>Gobionellinae</taxon>
        <taxon>Mugilogobius</taxon>
    </lineage>
</organism>
<comment type="similarity">
    <text evidence="8">Belongs to the G-protein coupled receptor 1 family.</text>
</comment>
<reference evidence="13" key="1">
    <citation type="submission" date="2024-04" db="EMBL/GenBank/DDBJ databases">
        <title>Salinicola lusitanus LLJ914,a marine bacterium isolated from the Okinawa Trough.</title>
        <authorList>
            <person name="Li J."/>
        </authorList>
    </citation>
    <scope>NUCLEOTIDE SEQUENCE [LARGE SCALE GENOMIC DNA]</scope>
</reference>
<evidence type="ECO:0000256" key="3">
    <source>
        <dbReference type="ARBA" id="ARBA00022989"/>
    </source>
</evidence>
<dbReference type="CDD" id="cd14993">
    <property type="entry name" value="7tmA_CCKR-like"/>
    <property type="match status" value="1"/>
</dbReference>
<evidence type="ECO:0000256" key="2">
    <source>
        <dbReference type="ARBA" id="ARBA00022692"/>
    </source>
</evidence>
<keyword evidence="6 8" id="KW-0675">Receptor</keyword>
<comment type="subcellular location">
    <subcellularLocation>
        <location evidence="1">Membrane</location>
        <topology evidence="1">Multi-pass membrane protein</topology>
    </subcellularLocation>
</comment>
<dbReference type="EMBL" id="JBBPFD010000004">
    <property type="protein sequence ID" value="KAK7929062.1"/>
    <property type="molecule type" value="Genomic_DNA"/>
</dbReference>
<name>A0AAW0PH57_9GOBI</name>
<keyword evidence="5 10" id="KW-0472">Membrane</keyword>
<sequence>MDYPVDQAQDVGSVRPSLSPLLLLDILGANYTSTSSTSTLLSETALPLLPSASSSLPYPFLSYTFSPNDLADLESQLLWTLHEPSTIALTAMYCASFVLGFVGNLMSLRVLTNRHSRRLAGVSATRNLLVNLAVCDLAVVCVCMPVTLGSQIYKVWVYGDFLCRAVPFTQAISVSASVLTLTVISVNRYFSVRSPLRARSMFTRRRILLTVAVGDQLRDLRHPGVSRGVARAASQAGIQHSTFVMLYCLPVTFNLTIGFLTGRRLWGSRKTTFSDLDPRSQALHDSRLKTRQKIAKMVVCLVLLFAVSWLPLYLADLLIDWEESPPSWILQARPFAQWLGLTNSSLNPICYCFIGDLYRSAKVIRTRYYQKVAALFGSSTFSKSTGVDSPRITDSKRNANELQHVASAAVVSSTSMVTIPRLLSFATGQCVGQRVRDSSLGCGSSDHSISDWCRSCSLFDSSCQLHAQADFGPTRRHSMDERRRSLSSRVESSEMLPLRRHSGERLLVLSEEREVGGLCLVEEQRRSSEHYIVVGESEDTTSL</sequence>
<accession>A0AAW0PH57</accession>
<feature type="transmembrane region" description="Helical" evidence="10">
    <location>
        <begin position="294"/>
        <end position="315"/>
    </location>
</feature>
<evidence type="ECO:0000256" key="4">
    <source>
        <dbReference type="ARBA" id="ARBA00023040"/>
    </source>
</evidence>
<evidence type="ECO:0000259" key="11">
    <source>
        <dbReference type="PROSITE" id="PS50262"/>
    </source>
</evidence>
<keyword evidence="3 10" id="KW-1133">Transmembrane helix</keyword>
<dbReference type="PROSITE" id="PS00237">
    <property type="entry name" value="G_PROTEIN_RECEP_F1_1"/>
    <property type="match status" value="1"/>
</dbReference>
<proteinExistence type="inferred from homology"/>
<feature type="transmembrane region" description="Helical" evidence="10">
    <location>
        <begin position="87"/>
        <end position="107"/>
    </location>
</feature>
<dbReference type="InterPro" id="IPR000276">
    <property type="entry name" value="GPCR_Rhodpsn"/>
</dbReference>